<accession>A0A7K1T6F9</accession>
<evidence type="ECO:0000256" key="1">
    <source>
        <dbReference type="SAM" id="Phobius"/>
    </source>
</evidence>
<evidence type="ECO:0000313" key="2">
    <source>
        <dbReference type="EMBL" id="MVN59235.1"/>
    </source>
</evidence>
<comment type="caution">
    <text evidence="2">The sequence shown here is derived from an EMBL/GenBank/DDBJ whole genome shotgun (WGS) entry which is preliminary data.</text>
</comment>
<dbReference type="RefSeq" id="WP_157012780.1">
    <property type="nucleotide sequence ID" value="NZ_WPOO01000014.1"/>
</dbReference>
<name>A0A7K1T6F9_9ACTN</name>
<keyword evidence="1" id="KW-1133">Transmembrane helix</keyword>
<feature type="transmembrane region" description="Helical" evidence="1">
    <location>
        <begin position="33"/>
        <end position="54"/>
    </location>
</feature>
<keyword evidence="1" id="KW-0812">Transmembrane</keyword>
<reference evidence="2 3" key="1">
    <citation type="submission" date="2019-11" db="EMBL/GenBank/DDBJ databases">
        <title>Whole genome shotgun sequencing (WGS) data from Adlercreutzia equolifaciens ResAG-91, Eggerthella lenta MRI-F36, MRI-F37, MRI-F40, ResAG-49, ResAG-88, ResAG-121, ResAG-145, and Gordonibacter sp. ResAG-5, ResAG-26, ResAG-43, ResAG-50, ResAG-59.</title>
        <authorList>
            <person name="Stoll D.A."/>
            <person name="Danylec N."/>
            <person name="Franz C.M.A.P."/>
            <person name="Huch M."/>
        </authorList>
    </citation>
    <scope>NUCLEOTIDE SEQUENCE [LARGE SCALE GENOMIC DNA]</scope>
    <source>
        <strain evidence="2 3">ResAG-91</strain>
    </source>
</reference>
<sequence>MYWIVLIAGAILALIYVVVKIRHNQLATSDAVFWFLLALVLIVMALFPQLVYLFSNALGFESPANFVFLCMLAIVIFRQLTVSVENARLRNKIVQLTQTIALSRTCDSIEESIARQEEFSD</sequence>
<dbReference type="Proteomes" id="UP000488839">
    <property type="component" value="Unassembled WGS sequence"/>
</dbReference>
<keyword evidence="3" id="KW-1185">Reference proteome</keyword>
<dbReference type="InterPro" id="IPR019277">
    <property type="entry name" value="DUF2304"/>
</dbReference>
<keyword evidence="1" id="KW-0472">Membrane</keyword>
<proteinExistence type="predicted"/>
<evidence type="ECO:0000313" key="3">
    <source>
        <dbReference type="Proteomes" id="UP000488839"/>
    </source>
</evidence>
<dbReference type="Pfam" id="PF10066">
    <property type="entry name" value="DUF2304"/>
    <property type="match status" value="1"/>
</dbReference>
<dbReference type="AlphaFoldDB" id="A0A7K1T6F9"/>
<feature type="transmembrane region" description="Helical" evidence="1">
    <location>
        <begin position="6"/>
        <end position="21"/>
    </location>
</feature>
<protein>
    <submittedName>
        <fullName evidence="2">DUF2304 family protein</fullName>
    </submittedName>
</protein>
<gene>
    <name evidence="2" type="ORF">GO707_08365</name>
</gene>
<dbReference type="EMBL" id="WPOO01000014">
    <property type="protein sequence ID" value="MVN59235.1"/>
    <property type="molecule type" value="Genomic_DNA"/>
</dbReference>
<feature type="transmembrane region" description="Helical" evidence="1">
    <location>
        <begin position="66"/>
        <end position="84"/>
    </location>
</feature>
<organism evidence="2 3">
    <name type="scientific">Adlercreutzia rubneri</name>
    <dbReference type="NCBI Taxonomy" id="2916441"/>
    <lineage>
        <taxon>Bacteria</taxon>
        <taxon>Bacillati</taxon>
        <taxon>Actinomycetota</taxon>
        <taxon>Coriobacteriia</taxon>
        <taxon>Eggerthellales</taxon>
        <taxon>Eggerthellaceae</taxon>
        <taxon>Adlercreutzia</taxon>
    </lineage>
</organism>